<dbReference type="Proteomes" id="UP001589747">
    <property type="component" value="Unassembled WGS sequence"/>
</dbReference>
<dbReference type="RefSeq" id="WP_377498231.1">
    <property type="nucleotide sequence ID" value="NZ_JBHMDO010000034.1"/>
</dbReference>
<dbReference type="EMBL" id="JBHMDO010000034">
    <property type="protein sequence ID" value="MFB9328689.1"/>
    <property type="molecule type" value="Genomic_DNA"/>
</dbReference>
<organism evidence="2 3">
    <name type="scientific">Paenibacillus aurantiacus</name>
    <dbReference type="NCBI Taxonomy" id="1936118"/>
    <lineage>
        <taxon>Bacteria</taxon>
        <taxon>Bacillati</taxon>
        <taxon>Bacillota</taxon>
        <taxon>Bacilli</taxon>
        <taxon>Bacillales</taxon>
        <taxon>Paenibacillaceae</taxon>
        <taxon>Paenibacillus</taxon>
    </lineage>
</organism>
<evidence type="ECO:0000313" key="3">
    <source>
        <dbReference type="Proteomes" id="UP001589747"/>
    </source>
</evidence>
<sequence length="140" mass="15459">MASVEALEKREGLTLAYELGKAGIDVLLLLEKGTLPNDTLSTHNFFSNSVAMLRDMGVMDRLLATETPLYKRAYIVFDDAVIDGHYPEVNGENACFCIKRTYLDHALFEAATAQAGVTAIDFQLCHAAGGQPHFNYMNIR</sequence>
<keyword evidence="3" id="KW-1185">Reference proteome</keyword>
<dbReference type="InterPro" id="IPR036188">
    <property type="entry name" value="FAD/NAD-bd_sf"/>
</dbReference>
<proteinExistence type="predicted"/>
<gene>
    <name evidence="2" type="ORF">ACFFSY_22365</name>
</gene>
<comment type="caution">
    <text evidence="2">The sequence shown here is derived from an EMBL/GenBank/DDBJ whole genome shotgun (WGS) entry which is preliminary data.</text>
</comment>
<feature type="domain" description="FAD-binding" evidence="1">
    <location>
        <begin position="12"/>
        <end position="118"/>
    </location>
</feature>
<evidence type="ECO:0000313" key="2">
    <source>
        <dbReference type="EMBL" id="MFB9328689.1"/>
    </source>
</evidence>
<name>A0ABV5KTY5_9BACL</name>
<dbReference type="InterPro" id="IPR002938">
    <property type="entry name" value="FAD-bd"/>
</dbReference>
<evidence type="ECO:0000259" key="1">
    <source>
        <dbReference type="Pfam" id="PF01494"/>
    </source>
</evidence>
<protein>
    <submittedName>
        <fullName evidence="2">FAD-dependent oxidoreductase</fullName>
    </submittedName>
</protein>
<dbReference type="Pfam" id="PF01494">
    <property type="entry name" value="FAD_binding_3"/>
    <property type="match status" value="1"/>
</dbReference>
<dbReference type="Gene3D" id="3.50.50.60">
    <property type="entry name" value="FAD/NAD(P)-binding domain"/>
    <property type="match status" value="1"/>
</dbReference>
<dbReference type="SUPFAM" id="SSF51905">
    <property type="entry name" value="FAD/NAD(P)-binding domain"/>
    <property type="match status" value="1"/>
</dbReference>
<accession>A0ABV5KTY5</accession>
<reference evidence="2 3" key="1">
    <citation type="submission" date="2024-09" db="EMBL/GenBank/DDBJ databases">
        <authorList>
            <person name="Sun Q."/>
            <person name="Mori K."/>
        </authorList>
    </citation>
    <scope>NUCLEOTIDE SEQUENCE [LARGE SCALE GENOMIC DNA]</scope>
    <source>
        <strain evidence="2 3">TISTR 2452</strain>
    </source>
</reference>